<accession>A0AAE3GQA5</accession>
<dbReference type="InterPro" id="IPR018488">
    <property type="entry name" value="cNMP-bd_CS"/>
</dbReference>
<comment type="similarity">
    <text evidence="2">Belongs to the MscS (TC 1.A.23) family.</text>
</comment>
<dbReference type="InterPro" id="IPR011014">
    <property type="entry name" value="MscS_channel_TM-2"/>
</dbReference>
<dbReference type="InterPro" id="IPR018490">
    <property type="entry name" value="cNMP-bd_dom_sf"/>
</dbReference>
<evidence type="ECO:0000256" key="1">
    <source>
        <dbReference type="ARBA" id="ARBA00004651"/>
    </source>
</evidence>
<organism evidence="9 10">
    <name type="scientific">Limnofasciculus baicalensis BBK-W-15</name>
    <dbReference type="NCBI Taxonomy" id="2699891"/>
    <lineage>
        <taxon>Bacteria</taxon>
        <taxon>Bacillati</taxon>
        <taxon>Cyanobacteriota</taxon>
        <taxon>Cyanophyceae</taxon>
        <taxon>Coleofasciculales</taxon>
        <taxon>Coleofasciculaceae</taxon>
        <taxon>Limnofasciculus</taxon>
        <taxon>Limnofasciculus baicalensis</taxon>
    </lineage>
</organism>
<dbReference type="GO" id="GO:0055085">
    <property type="term" value="P:transmembrane transport"/>
    <property type="evidence" value="ECO:0007669"/>
    <property type="project" value="InterPro"/>
</dbReference>
<feature type="transmembrane region" description="Helical" evidence="7">
    <location>
        <begin position="12"/>
        <end position="35"/>
    </location>
</feature>
<dbReference type="Pfam" id="PF00027">
    <property type="entry name" value="cNMP_binding"/>
    <property type="match status" value="1"/>
</dbReference>
<dbReference type="InterPro" id="IPR023408">
    <property type="entry name" value="MscS_beta-dom_sf"/>
</dbReference>
<dbReference type="InterPro" id="IPR006686">
    <property type="entry name" value="MscS_channel_CS"/>
</dbReference>
<feature type="transmembrane region" description="Helical" evidence="7">
    <location>
        <begin position="56"/>
        <end position="75"/>
    </location>
</feature>
<dbReference type="PANTHER" id="PTHR30347:SF1">
    <property type="entry name" value="MECHANOSENSITIVE CHANNEL MSCK"/>
    <property type="match status" value="1"/>
</dbReference>
<evidence type="ECO:0000313" key="10">
    <source>
        <dbReference type="Proteomes" id="UP001204953"/>
    </source>
</evidence>
<dbReference type="AlphaFoldDB" id="A0AAE3GQA5"/>
<dbReference type="InterPro" id="IPR010920">
    <property type="entry name" value="LSM_dom_sf"/>
</dbReference>
<dbReference type="InterPro" id="IPR000595">
    <property type="entry name" value="cNMP-bd_dom"/>
</dbReference>
<evidence type="ECO:0000256" key="3">
    <source>
        <dbReference type="ARBA" id="ARBA00022475"/>
    </source>
</evidence>
<dbReference type="CDD" id="cd00038">
    <property type="entry name" value="CAP_ED"/>
    <property type="match status" value="1"/>
</dbReference>
<dbReference type="PROSITE" id="PS00889">
    <property type="entry name" value="CNMP_BINDING_2"/>
    <property type="match status" value="1"/>
</dbReference>
<dbReference type="SUPFAM" id="SSF82689">
    <property type="entry name" value="Mechanosensitive channel protein MscS (YggB), C-terminal domain"/>
    <property type="match status" value="1"/>
</dbReference>
<dbReference type="InterPro" id="IPR011066">
    <property type="entry name" value="MscS_channel_C_sf"/>
</dbReference>
<dbReference type="Gene3D" id="1.10.287.1260">
    <property type="match status" value="1"/>
</dbReference>
<dbReference type="SUPFAM" id="SSF50182">
    <property type="entry name" value="Sm-like ribonucleoproteins"/>
    <property type="match status" value="1"/>
</dbReference>
<comment type="caution">
    <text evidence="9">The sequence shown here is derived from an EMBL/GenBank/DDBJ whole genome shotgun (WGS) entry which is preliminary data.</text>
</comment>
<name>A0AAE3GQA5_9CYAN</name>
<evidence type="ECO:0000256" key="4">
    <source>
        <dbReference type="ARBA" id="ARBA00022692"/>
    </source>
</evidence>
<dbReference type="InterPro" id="IPR049278">
    <property type="entry name" value="MS_channel_C"/>
</dbReference>
<evidence type="ECO:0000256" key="5">
    <source>
        <dbReference type="ARBA" id="ARBA00022989"/>
    </source>
</evidence>
<protein>
    <submittedName>
        <fullName evidence="9">Mechanosensitive ion channel</fullName>
    </submittedName>
</protein>
<evidence type="ECO:0000259" key="8">
    <source>
        <dbReference type="PROSITE" id="PS50042"/>
    </source>
</evidence>
<dbReference type="SUPFAM" id="SSF51206">
    <property type="entry name" value="cAMP-binding domain-like"/>
    <property type="match status" value="1"/>
</dbReference>
<dbReference type="Proteomes" id="UP001204953">
    <property type="component" value="Unassembled WGS sequence"/>
</dbReference>
<keyword evidence="4 7" id="KW-0812">Transmembrane</keyword>
<dbReference type="SUPFAM" id="SSF82861">
    <property type="entry name" value="Mechanosensitive channel protein MscS (YggB), transmembrane region"/>
    <property type="match status" value="1"/>
</dbReference>
<dbReference type="InterPro" id="IPR052702">
    <property type="entry name" value="MscS-like_channel"/>
</dbReference>
<gene>
    <name evidence="9" type="ORF">NJ959_06805</name>
</gene>
<feature type="domain" description="Cyclic nucleotide-binding" evidence="8">
    <location>
        <begin position="322"/>
        <end position="439"/>
    </location>
</feature>
<reference evidence="9" key="1">
    <citation type="submission" date="2022-06" db="EMBL/GenBank/DDBJ databases">
        <title>New cyanobacteria of genus Symplocastrum in benthos of Lake Baikal.</title>
        <authorList>
            <person name="Sorokovikova E."/>
            <person name="Tikhonova I."/>
            <person name="Krasnopeev A."/>
            <person name="Evseev P."/>
            <person name="Gladkikh A."/>
            <person name="Belykh O."/>
        </authorList>
    </citation>
    <scope>NUCLEOTIDE SEQUENCE</scope>
    <source>
        <strain evidence="9">BBK-W-15</strain>
    </source>
</reference>
<keyword evidence="3" id="KW-1003">Cell membrane</keyword>
<dbReference type="SMART" id="SM00100">
    <property type="entry name" value="cNMP"/>
    <property type="match status" value="1"/>
</dbReference>
<dbReference type="GO" id="GO:0005886">
    <property type="term" value="C:plasma membrane"/>
    <property type="evidence" value="ECO:0007669"/>
    <property type="project" value="UniProtKB-SubCell"/>
</dbReference>
<dbReference type="PANTHER" id="PTHR30347">
    <property type="entry name" value="POTASSIUM CHANNEL RELATED"/>
    <property type="match status" value="1"/>
</dbReference>
<dbReference type="InterPro" id="IPR049142">
    <property type="entry name" value="MS_channel_1st"/>
</dbReference>
<evidence type="ECO:0000256" key="7">
    <source>
        <dbReference type="SAM" id="Phobius"/>
    </source>
</evidence>
<dbReference type="EMBL" id="JAMZMM010000043">
    <property type="protein sequence ID" value="MCP2728184.1"/>
    <property type="molecule type" value="Genomic_DNA"/>
</dbReference>
<dbReference type="Gene3D" id="2.60.120.10">
    <property type="entry name" value="Jelly Rolls"/>
    <property type="match status" value="1"/>
</dbReference>
<evidence type="ECO:0000313" key="9">
    <source>
        <dbReference type="EMBL" id="MCP2728184.1"/>
    </source>
</evidence>
<dbReference type="InterPro" id="IPR014710">
    <property type="entry name" value="RmlC-like_jellyroll"/>
</dbReference>
<dbReference type="InterPro" id="IPR006685">
    <property type="entry name" value="MscS_channel_2nd"/>
</dbReference>
<dbReference type="Gene3D" id="3.30.70.100">
    <property type="match status" value="1"/>
</dbReference>
<dbReference type="PROSITE" id="PS50042">
    <property type="entry name" value="CNMP_BINDING_3"/>
    <property type="match status" value="1"/>
</dbReference>
<dbReference type="Pfam" id="PF21088">
    <property type="entry name" value="MS_channel_1st"/>
    <property type="match status" value="1"/>
</dbReference>
<proteinExistence type="inferred from homology"/>
<evidence type="ECO:0000256" key="2">
    <source>
        <dbReference type="ARBA" id="ARBA00008017"/>
    </source>
</evidence>
<dbReference type="Pfam" id="PF21082">
    <property type="entry name" value="MS_channel_3rd"/>
    <property type="match status" value="1"/>
</dbReference>
<dbReference type="Gene3D" id="2.30.30.60">
    <property type="match status" value="1"/>
</dbReference>
<keyword evidence="5 7" id="KW-1133">Transmembrane helix</keyword>
<keyword evidence="10" id="KW-1185">Reference proteome</keyword>
<dbReference type="PROSITE" id="PS01246">
    <property type="entry name" value="UPF0003"/>
    <property type="match status" value="1"/>
</dbReference>
<evidence type="ECO:0000256" key="6">
    <source>
        <dbReference type="ARBA" id="ARBA00023136"/>
    </source>
</evidence>
<keyword evidence="6 7" id="KW-0472">Membrane</keyword>
<dbReference type="Pfam" id="PF00924">
    <property type="entry name" value="MS_channel_2nd"/>
    <property type="match status" value="1"/>
</dbReference>
<sequence length="473" mass="53276">MTTKLFEFGGKPFSLSTLVQLIFFILIALVFARTISEWMKRQLLVRFKFDRGSREAIASVTHYILAILGFFIVLQSAGINLSSLTVLAGALGIGFGFGLQNLASNFISGVTLLFDQPIKVGDFIEVDTLLGTVEKISIRSTVVRTLDGVSVIVPNNRFIENHIINWSYQDPKCRIHIPVGVAHDSEPVLVTEALLAAAHKDSRVLSNPAPKVWFKRFGEEALEFELLVWIDDPPETDPITSTLNFLIEAEFRDRSIAIALPQRDVYIRNVEAIAALLQNKPNLEGVNANSFSKNIPVLSTAQKPPKSLSNWTLRDLLRRISYFEKCSDLELRDLIEYGYRQLFPTNQLICQENEPGDSFYLILSGSVEVFSQRAGKYIATLHEGEFFGEISVLMGTTRSASVRTLEDTILFIVERNELQKLLMSHRQLADQIAQKLSERQQSLRDLGLLVEEAESEQTPLERIRKRITTIFGI</sequence>
<feature type="transmembrane region" description="Helical" evidence="7">
    <location>
        <begin position="81"/>
        <end position="99"/>
    </location>
</feature>
<comment type="subcellular location">
    <subcellularLocation>
        <location evidence="1">Cell membrane</location>
        <topology evidence="1">Multi-pass membrane protein</topology>
    </subcellularLocation>
</comment>